<dbReference type="Pfam" id="PF00801">
    <property type="entry name" value="PKD"/>
    <property type="match status" value="1"/>
</dbReference>
<dbReference type="GO" id="GO:0000224">
    <property type="term" value="F:peptide-N4-(N-acetyl-beta-glucosaminyl)asparagine amidase activity"/>
    <property type="evidence" value="ECO:0007669"/>
    <property type="project" value="TreeGrafter"/>
</dbReference>
<dbReference type="CDD" id="cd00146">
    <property type="entry name" value="PKD"/>
    <property type="match status" value="1"/>
</dbReference>
<feature type="compositionally biased region" description="Gly residues" evidence="1">
    <location>
        <begin position="1917"/>
        <end position="1927"/>
    </location>
</feature>
<keyword evidence="2" id="KW-1133">Transmembrane helix</keyword>
<feature type="region of interest" description="Disordered" evidence="1">
    <location>
        <begin position="1"/>
        <end position="42"/>
    </location>
</feature>
<dbReference type="Pfam" id="PF07971">
    <property type="entry name" value="Glyco_hydro_92"/>
    <property type="match status" value="1"/>
</dbReference>
<sequence length="1981" mass="207386">MSEQSHPLAPPAHGRTPAPDRGHVSHPLGAERSARPRPRPLRRLGALGVGTALVLGGFSPVLFAAPASAAPAEANFASSFEATDPAALSNTVEQRDGKPWQQNVQGVGLPDLMKALGSVSASAENAPNEAAKFAADGDAGTKWLAFTTAATLDYTFTTAQTAVTYKLVSGNDAPERDPRTWRILGSNNGTDWTELDSQTDQSWKSSERGVAKEFTLKTTGTFSKYRLDIASNQSGGLIQLADFLLAGAIPENPVATPINTEVGSGPSDGFNIKARVGFTGVRALKYSGAHTAEGRGYASNVIYKDVSIPVTDTSRLSYLLFPELTGGDLQYPSTHTAVDLHFTDGTYLSDLSAKDQYGYAATAQGQGTGNILYPKQWNSVRVDLGRVAQGKTIDRFLLSYDNPGATASTAFSGWLDDLKIEATPATIDGSSLTHYVDTRRGTNSSGSFSRGSNEAITSVPNGFNFLVPVTNARATSRTYQYQQGNDAQNRTPFQGLAISHQPSPWMGDRNQFSVMPVPGAGAPSGNPGQRSTTLKHENETAQPDYYGVKLDNKVSAEMTPSDHGMVMRFTFDGNDGNVVFDSPKADQKFTIAADGTVTGWVDNGSGFRVGQSRMFISGKFDQTPRSLGTPSGAQGSTMFAAFDTSQAKTVTLRMATSLISLDQATKNLGLEIGNQSFDQVRASAQKIWNDRLSAITVEGASETELVSLYSNLYRLNVYPNVQHENTGTADQPVYKYASPVNTKTGTATDTKTDAQIRDGKMYVNNGFWDTYRTVWPAYAMLYPDVAADLVDGFVEQYRAGGWVARWSSPGYADIMTGTSSDVAFADAYLRGVKLDDPLGTYDAAVKNATVVSTSSNATGRKSIGTSTFLGYTPASEHESVSWGLEGMINDYGIGNMAAALAEDPATPEDRRAQLREEAEYFTDRATTYVNMFDPAINFFQARNADGSFQVAPENYDPTTWWGPYTETNGWNFAFHAPQDPAGLAALYGGRAGLEKKLDDFFSIPETSAGPIHEEIEARDARFGQWGISNQVSHHIPFLYNAVGAPAKAQAITREAIKRSFAGSEIGQGYPGDEDNGEMSTWYLFSALGLYPLQVGSSELTIGSPLYTKATVKLGDKTLVINAPNNSDENTYVQSLRVNGKAYSSTSIDSNLLAQGGTLDFVMGAKPSAWGTAEADAPPSLSTGEHPASPLLDSADPKIARVTSRDGENTANLVDNNAASQVSFASKTPQITVAYQGPAQSPTFYTLTSGTSTATAPTGWTLEGSNDGKTWSVVDTRQNQKFDSALQTRPFKIAQPGSFAQFRLNVTSGGDSVALGELELLAHASDASGSQLTVSPAQALGARSGVAETLNLGGISGGDPKGYTVSVNWGDGSAAGTATLGSPTLGVYPVSGSHTYAEPGEYRVTVTVTDGASTASAILPITVDYLEPGSLRAAFDSQCIADDGVGANCDAKGISFPRKGLADGGLTQGVEHGVPGTDLRFTIPVIPAGAPDNATGAGQVIRPNLGEDATKLSFIGAATEKNQDTTALVTFTDGSTETIPLQLSDWTKGGNSQATPLYGNIEVVKSSYRLAGPSPSNVPSYFFSTVPYSIPAGKTVQTITLPVQPGQPGVEGRVHVFAIASNGTAADTAFTATAGTDIAVVAGEKFSADLATVTQAAGAIAPKARVQWGDGSDIQDVELGALTDGSATITAEHTFTEPGTYPVVVTVYGTSGTQQLRLSAEVTPVKVPYSPTIAVAPAGGVRAGGEATITGAGFAPNEKVNVSVAIDPAITRETTANAEGEISLTVTVPKNTPAGVLGVTAVGETSAVPASGTLTVLENTTTPVYTPQVRSNAQNARVGDLVEITGEGFAPGEKITVVLHSDPITLGTATADPRGGLVFSFTVPKGAEVGQHEIVVTGATSAVDARMAFEILPAQVPGDGGTGNGGPGSVDPVTGKPITKPGGGIATTGAPESSALIAGLGLLTLIAGAGVFLLRRRRATQD</sequence>
<dbReference type="GO" id="GO:0005829">
    <property type="term" value="C:cytosol"/>
    <property type="evidence" value="ECO:0007669"/>
    <property type="project" value="TreeGrafter"/>
</dbReference>
<dbReference type="RefSeq" id="WP_121689602.1">
    <property type="nucleotide sequence ID" value="NZ_RCUY01000015.1"/>
</dbReference>
<dbReference type="PROSITE" id="PS50093">
    <property type="entry name" value="PKD"/>
    <property type="match status" value="1"/>
</dbReference>
<keyword evidence="2" id="KW-0812">Transmembrane</keyword>
<dbReference type="InterPro" id="IPR008979">
    <property type="entry name" value="Galactose-bd-like_sf"/>
</dbReference>
<dbReference type="Gene3D" id="1.20.1610.10">
    <property type="entry name" value="alpha-1,2-mannosidases domains"/>
    <property type="match status" value="1"/>
</dbReference>
<dbReference type="PANTHER" id="PTHR12143:SF43">
    <property type="entry name" value="PUTATIVE-RELATED"/>
    <property type="match status" value="1"/>
</dbReference>
<dbReference type="Gene3D" id="3.30.2080.10">
    <property type="entry name" value="GH92 mannosidase domain"/>
    <property type="match status" value="1"/>
</dbReference>
<dbReference type="Pfam" id="PF17678">
    <property type="entry name" value="Glyco_hydro_92N"/>
    <property type="match status" value="1"/>
</dbReference>
<dbReference type="Gene3D" id="2.60.40.10">
    <property type="entry name" value="Immunoglobulins"/>
    <property type="match status" value="2"/>
</dbReference>
<feature type="domain" description="PKD" evidence="3">
    <location>
        <begin position="1345"/>
        <end position="1422"/>
    </location>
</feature>
<dbReference type="GO" id="GO:0030246">
    <property type="term" value="F:carbohydrate binding"/>
    <property type="evidence" value="ECO:0007669"/>
    <property type="project" value="InterPro"/>
</dbReference>
<keyword evidence="5" id="KW-1185">Reference proteome</keyword>
<dbReference type="GO" id="GO:0005975">
    <property type="term" value="P:carbohydrate metabolic process"/>
    <property type="evidence" value="ECO:0007669"/>
    <property type="project" value="InterPro"/>
</dbReference>
<evidence type="ECO:0000313" key="4">
    <source>
        <dbReference type="EMBL" id="RLP79446.1"/>
    </source>
</evidence>
<dbReference type="InterPro" id="IPR000601">
    <property type="entry name" value="PKD_dom"/>
</dbReference>
<name>A0A3L7AG55_9MICO</name>
<feature type="transmembrane region" description="Helical" evidence="2">
    <location>
        <begin position="44"/>
        <end position="65"/>
    </location>
</feature>
<dbReference type="SUPFAM" id="SSF49785">
    <property type="entry name" value="Galactose-binding domain-like"/>
    <property type="match status" value="2"/>
</dbReference>
<dbReference type="InterPro" id="IPR035986">
    <property type="entry name" value="PKD_dom_sf"/>
</dbReference>
<dbReference type="Gene3D" id="2.60.120.260">
    <property type="entry name" value="Galactose-binding domain-like"/>
    <property type="match status" value="2"/>
</dbReference>
<dbReference type="Proteomes" id="UP000269438">
    <property type="component" value="Unassembled WGS sequence"/>
</dbReference>
<comment type="caution">
    <text evidence="4">The sequence shown here is derived from an EMBL/GenBank/DDBJ whole genome shotgun (WGS) entry which is preliminary data.</text>
</comment>
<dbReference type="GO" id="GO:0006516">
    <property type="term" value="P:glycoprotein catabolic process"/>
    <property type="evidence" value="ECO:0007669"/>
    <property type="project" value="TreeGrafter"/>
</dbReference>
<dbReference type="InterPro" id="IPR012939">
    <property type="entry name" value="Glyco_hydro_92"/>
</dbReference>
<dbReference type="OrthoDB" id="9804511at2"/>
<dbReference type="SMART" id="SM00089">
    <property type="entry name" value="PKD"/>
    <property type="match status" value="2"/>
</dbReference>
<keyword evidence="2" id="KW-0472">Membrane</keyword>
<dbReference type="InterPro" id="IPR041371">
    <property type="entry name" value="GH92_N"/>
</dbReference>
<dbReference type="NCBIfam" id="TIGR01180">
    <property type="entry name" value="aman2_put"/>
    <property type="match status" value="1"/>
</dbReference>
<dbReference type="InterPro" id="IPR008928">
    <property type="entry name" value="6-hairpin_glycosidase_sf"/>
</dbReference>
<dbReference type="SUPFAM" id="SSF49299">
    <property type="entry name" value="PKD domain"/>
    <property type="match status" value="2"/>
</dbReference>
<feature type="transmembrane region" description="Helical" evidence="2">
    <location>
        <begin position="1954"/>
        <end position="1973"/>
    </location>
</feature>
<evidence type="ECO:0000313" key="5">
    <source>
        <dbReference type="Proteomes" id="UP000269438"/>
    </source>
</evidence>
<dbReference type="InterPro" id="IPR050883">
    <property type="entry name" value="PNGase"/>
</dbReference>
<accession>A0A3L7AG55</accession>
<dbReference type="SUPFAM" id="SSF48208">
    <property type="entry name" value="Six-hairpin glycosidases"/>
    <property type="match status" value="1"/>
</dbReference>
<organism evidence="4 5">
    <name type="scientific">Mycetocola lacteus</name>
    <dbReference type="NCBI Taxonomy" id="76637"/>
    <lineage>
        <taxon>Bacteria</taxon>
        <taxon>Bacillati</taxon>
        <taxon>Actinomycetota</taxon>
        <taxon>Actinomycetes</taxon>
        <taxon>Micrococcales</taxon>
        <taxon>Microbacteriaceae</taxon>
        <taxon>Mycetocola</taxon>
    </lineage>
</organism>
<dbReference type="Gene3D" id="1.20.1050.60">
    <property type="entry name" value="alpha-1,2-mannosidase"/>
    <property type="match status" value="1"/>
</dbReference>
<dbReference type="InterPro" id="IPR005887">
    <property type="entry name" value="GH92_a_mannosidase_put"/>
</dbReference>
<evidence type="ECO:0000256" key="1">
    <source>
        <dbReference type="SAM" id="MobiDB-lite"/>
    </source>
</evidence>
<dbReference type="InterPro" id="IPR014718">
    <property type="entry name" value="GH-type_carb-bd"/>
</dbReference>
<dbReference type="EMBL" id="RCUY01000015">
    <property type="protein sequence ID" value="RLP79446.1"/>
    <property type="molecule type" value="Genomic_DNA"/>
</dbReference>
<gene>
    <name evidence="4" type="ORF">D9V34_16435</name>
</gene>
<evidence type="ECO:0000256" key="2">
    <source>
        <dbReference type="SAM" id="Phobius"/>
    </source>
</evidence>
<protein>
    <submittedName>
        <fullName evidence="4">LPXTG cell wall anchor domain-containing protein</fullName>
    </submittedName>
</protein>
<reference evidence="4 5" key="1">
    <citation type="submission" date="2018-10" db="EMBL/GenBank/DDBJ databases">
        <authorList>
            <person name="Li J."/>
        </authorList>
    </citation>
    <scope>NUCLEOTIDE SEQUENCE [LARGE SCALE GENOMIC DNA]</scope>
    <source>
        <strain evidence="4 5">JCM 11654</strain>
    </source>
</reference>
<dbReference type="FunFam" id="3.30.2080.10:FF:000001">
    <property type="entry name" value="Alpha-1,2-mannosidase subfamily"/>
    <property type="match status" value="1"/>
</dbReference>
<feature type="region of interest" description="Disordered" evidence="1">
    <location>
        <begin position="1915"/>
        <end position="1945"/>
    </location>
</feature>
<feature type="region of interest" description="Disordered" evidence="1">
    <location>
        <begin position="1171"/>
        <end position="1192"/>
    </location>
</feature>
<proteinExistence type="predicted"/>
<dbReference type="InterPro" id="IPR027273">
    <property type="entry name" value="Neocarzinostatin-like"/>
</dbReference>
<dbReference type="InterPro" id="IPR022409">
    <property type="entry name" value="PKD/Chitinase_dom"/>
</dbReference>
<dbReference type="PANTHER" id="PTHR12143">
    <property type="entry name" value="PEPTIDE N-GLYCANASE PNGASE -RELATED"/>
    <property type="match status" value="1"/>
</dbReference>
<dbReference type="Gene3D" id="2.70.98.10">
    <property type="match status" value="1"/>
</dbReference>
<dbReference type="NCBIfam" id="TIGR01167">
    <property type="entry name" value="LPXTG_anchor"/>
    <property type="match status" value="1"/>
</dbReference>
<dbReference type="InterPro" id="IPR013783">
    <property type="entry name" value="Ig-like_fold"/>
</dbReference>
<dbReference type="SUPFAM" id="SSF49319">
    <property type="entry name" value="Actinoxanthin-like"/>
    <property type="match status" value="1"/>
</dbReference>
<evidence type="ECO:0000259" key="3">
    <source>
        <dbReference type="PROSITE" id="PS50093"/>
    </source>
</evidence>